<dbReference type="SUPFAM" id="SSF51261">
    <property type="entry name" value="Duplicated hybrid motif"/>
    <property type="match status" value="1"/>
</dbReference>
<keyword evidence="1" id="KW-0732">Signal</keyword>
<organism evidence="3 4">
    <name type="scientific">Novosphingobium aerophilum</name>
    <dbReference type="NCBI Taxonomy" id="2839843"/>
    <lineage>
        <taxon>Bacteria</taxon>
        <taxon>Pseudomonadati</taxon>
        <taxon>Pseudomonadota</taxon>
        <taxon>Alphaproteobacteria</taxon>
        <taxon>Sphingomonadales</taxon>
        <taxon>Sphingomonadaceae</taxon>
        <taxon>Novosphingobium</taxon>
    </lineage>
</organism>
<evidence type="ECO:0000313" key="4">
    <source>
        <dbReference type="Proteomes" id="UP000520156"/>
    </source>
</evidence>
<dbReference type="GO" id="GO:0004222">
    <property type="term" value="F:metalloendopeptidase activity"/>
    <property type="evidence" value="ECO:0007669"/>
    <property type="project" value="TreeGrafter"/>
</dbReference>
<dbReference type="RefSeq" id="WP_185683895.1">
    <property type="nucleotide sequence ID" value="NZ_JACLAU010000020.1"/>
</dbReference>
<evidence type="ECO:0000259" key="2">
    <source>
        <dbReference type="Pfam" id="PF01551"/>
    </source>
</evidence>
<keyword evidence="4" id="KW-1185">Reference proteome</keyword>
<dbReference type="Pfam" id="PF01551">
    <property type="entry name" value="Peptidase_M23"/>
    <property type="match status" value="1"/>
</dbReference>
<dbReference type="InterPro" id="IPR011055">
    <property type="entry name" value="Dup_hybrid_motif"/>
</dbReference>
<sequence length="517" mass="54264">MFRAQDSEVFAPAAAASARPAFGVRSAGAPMGTPAAAVSADRADPASGWAVDLAQDIGSRRWYRGMATLILLIGLALACWPDLSALEAAPASRVDAVAAGQFRSLGLSAARPMAPPSALPAHPALRQVAFVAERTQIERSAELPAGDSIGRLLQRAGVSGSDAARASELIAGAVPLDRIAPGTRFSLVLGPRPAPGQPRQLERATLRARIDLALAVTRSGGGLTLQRQAIPVDTTPVRIRGQVGSSLYRSARAAGVPPSAIQQYLAALDSHLSLEGDIGPDDAFDLVFAYKRAATGESEAGELLYAGLERATPQGRRPVLELLRWGQDGGFYSAETLSRPSYVQTGPGLLMPVNGHVTSLYGQRFHPILGYTRMHAGVDFGAAWGSPIVATADGVVSYAGYHGGHGMYVRLEHGGSLGTGYGHMSRIMVWPGQRVRAGEVIGLVGSSGLSTGPHLHYEMYRDGQTVDPLGTRFAAVTRQVDPRELGAFRTRLAQLKALQPGALLASGVRAVSQLAMR</sequence>
<dbReference type="Gene3D" id="3.10.450.350">
    <property type="match status" value="1"/>
</dbReference>
<dbReference type="PANTHER" id="PTHR21666">
    <property type="entry name" value="PEPTIDASE-RELATED"/>
    <property type="match status" value="1"/>
</dbReference>
<dbReference type="Proteomes" id="UP000520156">
    <property type="component" value="Unassembled WGS sequence"/>
</dbReference>
<dbReference type="CDD" id="cd12797">
    <property type="entry name" value="M23_peptidase"/>
    <property type="match status" value="1"/>
</dbReference>
<dbReference type="Gene3D" id="2.70.70.10">
    <property type="entry name" value="Glucose Permease (Domain IIA)"/>
    <property type="match status" value="1"/>
</dbReference>
<accession>A0A7X1F8T1</accession>
<dbReference type="EMBL" id="JACLAU010000020">
    <property type="protein sequence ID" value="MBC2652481.1"/>
    <property type="molecule type" value="Genomic_DNA"/>
</dbReference>
<reference evidence="3 4" key="1">
    <citation type="submission" date="2020-08" db="EMBL/GenBank/DDBJ databases">
        <title>The genome sequence of Novosphingobium flavum 4Y4.</title>
        <authorList>
            <person name="Liu Y."/>
        </authorList>
    </citation>
    <scope>NUCLEOTIDE SEQUENCE [LARGE SCALE GENOMIC DNA]</scope>
    <source>
        <strain evidence="3 4">4Y4</strain>
    </source>
</reference>
<dbReference type="PANTHER" id="PTHR21666:SF289">
    <property type="entry name" value="L-ALA--D-GLU ENDOPEPTIDASE"/>
    <property type="match status" value="1"/>
</dbReference>
<protein>
    <submittedName>
        <fullName evidence="3">M23 family metallopeptidase</fullName>
    </submittedName>
</protein>
<evidence type="ECO:0000256" key="1">
    <source>
        <dbReference type="ARBA" id="ARBA00022729"/>
    </source>
</evidence>
<comment type="caution">
    <text evidence="3">The sequence shown here is derived from an EMBL/GenBank/DDBJ whole genome shotgun (WGS) entry which is preliminary data.</text>
</comment>
<gene>
    <name evidence="3" type="ORF">H7F49_12280</name>
</gene>
<dbReference type="InterPro" id="IPR016047">
    <property type="entry name" value="M23ase_b-sheet_dom"/>
</dbReference>
<dbReference type="InterPro" id="IPR050570">
    <property type="entry name" value="Cell_wall_metabolism_enzyme"/>
</dbReference>
<name>A0A7X1F8T1_9SPHN</name>
<proteinExistence type="predicted"/>
<feature type="domain" description="M23ase beta-sheet core" evidence="2">
    <location>
        <begin position="373"/>
        <end position="468"/>
    </location>
</feature>
<evidence type="ECO:0000313" key="3">
    <source>
        <dbReference type="EMBL" id="MBC2652481.1"/>
    </source>
</evidence>
<dbReference type="AlphaFoldDB" id="A0A7X1F8T1"/>